<evidence type="ECO:0000313" key="2">
    <source>
        <dbReference type="EMBL" id="KAF2729887.1"/>
    </source>
</evidence>
<sequence length="217" mass="24189">MSLLRFCTSLFFLTTALLSRAAVTQKDFSGVGHIYVLNSSDWRTGSPKQKVGCLDNNGRFLAEKSLDDCGTFVRLDDYPWTLSSKEGNCTFNDETTATNTDSYYGKNDHAWTCNASYSAIIYDELFTVDGFPYPFLCSGDLNCYYDAKAVPGAGDVTPMWAFRWGSQQRGITPGHVMLQLMWSKLGDNKRENIDIPSPRVVLKDGMQVPLQGPQVKS</sequence>
<gene>
    <name evidence="2" type="ORF">EJ04DRAFT_537587</name>
</gene>
<keyword evidence="3" id="KW-1185">Reference proteome</keyword>
<evidence type="ECO:0000313" key="3">
    <source>
        <dbReference type="Proteomes" id="UP000799444"/>
    </source>
</evidence>
<accession>A0A9P4QM60</accession>
<feature type="signal peptide" evidence="1">
    <location>
        <begin position="1"/>
        <end position="21"/>
    </location>
</feature>
<name>A0A9P4QM60_9PLEO</name>
<keyword evidence="1" id="KW-0732">Signal</keyword>
<evidence type="ECO:0000256" key="1">
    <source>
        <dbReference type="SAM" id="SignalP"/>
    </source>
</evidence>
<dbReference type="EMBL" id="ML996232">
    <property type="protein sequence ID" value="KAF2729887.1"/>
    <property type="molecule type" value="Genomic_DNA"/>
</dbReference>
<feature type="chain" id="PRO_5040515550" evidence="1">
    <location>
        <begin position="22"/>
        <end position="217"/>
    </location>
</feature>
<dbReference type="AlphaFoldDB" id="A0A9P4QM60"/>
<proteinExistence type="predicted"/>
<organism evidence="2 3">
    <name type="scientific">Polyplosphaeria fusca</name>
    <dbReference type="NCBI Taxonomy" id="682080"/>
    <lineage>
        <taxon>Eukaryota</taxon>
        <taxon>Fungi</taxon>
        <taxon>Dikarya</taxon>
        <taxon>Ascomycota</taxon>
        <taxon>Pezizomycotina</taxon>
        <taxon>Dothideomycetes</taxon>
        <taxon>Pleosporomycetidae</taxon>
        <taxon>Pleosporales</taxon>
        <taxon>Tetraplosphaeriaceae</taxon>
        <taxon>Polyplosphaeria</taxon>
    </lineage>
</organism>
<reference evidence="2" key="1">
    <citation type="journal article" date="2020" name="Stud. Mycol.">
        <title>101 Dothideomycetes genomes: a test case for predicting lifestyles and emergence of pathogens.</title>
        <authorList>
            <person name="Haridas S."/>
            <person name="Albert R."/>
            <person name="Binder M."/>
            <person name="Bloem J."/>
            <person name="Labutti K."/>
            <person name="Salamov A."/>
            <person name="Andreopoulos B."/>
            <person name="Baker S."/>
            <person name="Barry K."/>
            <person name="Bills G."/>
            <person name="Bluhm B."/>
            <person name="Cannon C."/>
            <person name="Castanera R."/>
            <person name="Culley D."/>
            <person name="Daum C."/>
            <person name="Ezra D."/>
            <person name="Gonzalez J."/>
            <person name="Henrissat B."/>
            <person name="Kuo A."/>
            <person name="Liang C."/>
            <person name="Lipzen A."/>
            <person name="Lutzoni F."/>
            <person name="Magnuson J."/>
            <person name="Mondo S."/>
            <person name="Nolan M."/>
            <person name="Ohm R."/>
            <person name="Pangilinan J."/>
            <person name="Park H.-J."/>
            <person name="Ramirez L."/>
            <person name="Alfaro M."/>
            <person name="Sun H."/>
            <person name="Tritt A."/>
            <person name="Yoshinaga Y."/>
            <person name="Zwiers L.-H."/>
            <person name="Turgeon B."/>
            <person name="Goodwin S."/>
            <person name="Spatafora J."/>
            <person name="Crous P."/>
            <person name="Grigoriev I."/>
        </authorList>
    </citation>
    <scope>NUCLEOTIDE SEQUENCE</scope>
    <source>
        <strain evidence="2">CBS 125425</strain>
    </source>
</reference>
<dbReference type="Proteomes" id="UP000799444">
    <property type="component" value="Unassembled WGS sequence"/>
</dbReference>
<comment type="caution">
    <text evidence="2">The sequence shown here is derived from an EMBL/GenBank/DDBJ whole genome shotgun (WGS) entry which is preliminary data.</text>
</comment>
<dbReference type="OrthoDB" id="3775566at2759"/>
<protein>
    <submittedName>
        <fullName evidence="2">Uncharacterized protein</fullName>
    </submittedName>
</protein>